<dbReference type="GO" id="GO:0005634">
    <property type="term" value="C:nucleus"/>
    <property type="evidence" value="ECO:0007669"/>
    <property type="project" value="TreeGrafter"/>
</dbReference>
<evidence type="ECO:0000256" key="3">
    <source>
        <dbReference type="ARBA" id="ARBA00022723"/>
    </source>
</evidence>
<evidence type="ECO:0000313" key="9">
    <source>
        <dbReference type="EMBL" id="CAL6028205.1"/>
    </source>
</evidence>
<sequence>MSSPFEVLALTGAPLHLLQNNEQIMQQLAKKCISRNIQFLAQDKEMYFSESSSDNQEIPPDPELYNSFRNNCESINVDLSTQLRDLGLQIPPDTFSNKALNRFCDQIYNELLLCRYSRFRIRQLSKPLNAVQLFRHSKRIVFLIGAGVSVASGIPDFRSKNGIYQNLQRYNLLKPTDMFDLEFFQKNPIPFYKFCPEIVPQEKYKPTFTHKFIAKLSKQNKTQRIYTQNIDCLESRAGIDHNIIVNCHGSFENATCMKCEHQVSIEQYGPVIQMGKIPVCGFCESQLEKGQIIEYELNAKNVPQHVYKPNIVFFGEKLPDGFLDYIDLDVRSADLFVVVGSSLKVKPISGLLGRMPRHVPQILINREHISGIQHQFDVELLGNSDSVFGLIAHELGWDDLIEEHNSKLDSLNAALKIQYETDNQQYEIYQNKLLNIQTKIEEIEWQERYQDQRSQELLNMIAVEKQLIENCIIKPQLHQYAKINPKDITTRPSTVVNMQHVHKVYDPNIYVRDSWKNRRKGEKFIQNESDDDQ</sequence>
<keyword evidence="2" id="KW-0808">Transferase</keyword>
<dbReference type="GO" id="GO:0046872">
    <property type="term" value="F:metal ion binding"/>
    <property type="evidence" value="ECO:0007669"/>
    <property type="project" value="UniProtKB-KW"/>
</dbReference>
<name>A0AA86V8T1_9EUKA</name>
<feature type="binding site" evidence="6">
    <location>
        <position position="280"/>
    </location>
    <ligand>
        <name>Zn(2+)</name>
        <dbReference type="ChEBI" id="CHEBI:29105"/>
    </ligand>
</feature>
<feature type="binding site" evidence="6">
    <location>
        <position position="256"/>
    </location>
    <ligand>
        <name>Zn(2+)</name>
        <dbReference type="ChEBI" id="CHEBI:29105"/>
    </ligand>
</feature>
<dbReference type="InterPro" id="IPR026591">
    <property type="entry name" value="Sirtuin_cat_small_dom_sf"/>
</dbReference>
<evidence type="ECO:0000313" key="8">
    <source>
        <dbReference type="EMBL" id="CAI9959548.1"/>
    </source>
</evidence>
<dbReference type="PANTHER" id="PTHR11085:SF9">
    <property type="entry name" value="NAD-DEPENDENT PROTEIN DEACETYLASE SIRTUIN-1"/>
    <property type="match status" value="1"/>
</dbReference>
<evidence type="ECO:0000256" key="6">
    <source>
        <dbReference type="PROSITE-ProRule" id="PRU00236"/>
    </source>
</evidence>
<dbReference type="SUPFAM" id="SSF52467">
    <property type="entry name" value="DHS-like NAD/FAD-binding domain"/>
    <property type="match status" value="1"/>
</dbReference>
<dbReference type="InterPro" id="IPR026590">
    <property type="entry name" value="Ssirtuin_cat_dom"/>
</dbReference>
<accession>A0AA86V8T1</accession>
<feature type="active site" description="Proton acceptor" evidence="6">
    <location>
        <position position="248"/>
    </location>
</feature>
<organism evidence="8">
    <name type="scientific">Hexamita inflata</name>
    <dbReference type="NCBI Taxonomy" id="28002"/>
    <lineage>
        <taxon>Eukaryota</taxon>
        <taxon>Metamonada</taxon>
        <taxon>Diplomonadida</taxon>
        <taxon>Hexamitidae</taxon>
        <taxon>Hexamitinae</taxon>
        <taxon>Hexamita</taxon>
    </lineage>
</organism>
<evidence type="ECO:0000256" key="2">
    <source>
        <dbReference type="ARBA" id="ARBA00022679"/>
    </source>
</evidence>
<keyword evidence="4 6" id="KW-0862">Zinc</keyword>
<comment type="cofactor">
    <cofactor evidence="1">
        <name>Zn(2+)</name>
        <dbReference type="ChEBI" id="CHEBI:29105"/>
    </cofactor>
</comment>
<dbReference type="EMBL" id="CAXDID020000106">
    <property type="protein sequence ID" value="CAL6028205.1"/>
    <property type="molecule type" value="Genomic_DNA"/>
</dbReference>
<dbReference type="EMBL" id="CATOUU010000918">
    <property type="protein sequence ID" value="CAI9959548.1"/>
    <property type="molecule type" value="Genomic_DNA"/>
</dbReference>
<dbReference type="InterPro" id="IPR003000">
    <property type="entry name" value="Sirtuin"/>
</dbReference>
<dbReference type="GO" id="GO:0070403">
    <property type="term" value="F:NAD+ binding"/>
    <property type="evidence" value="ECO:0007669"/>
    <property type="project" value="InterPro"/>
</dbReference>
<dbReference type="PANTHER" id="PTHR11085">
    <property type="entry name" value="NAD-DEPENDENT PROTEIN DEACYLASE SIRTUIN-5, MITOCHONDRIAL-RELATED"/>
    <property type="match status" value="1"/>
</dbReference>
<comment type="caution">
    <text evidence="8">The sequence shown here is derived from an EMBL/GenBank/DDBJ whole genome shotgun (WGS) entry which is preliminary data.</text>
</comment>
<feature type="binding site" evidence="6">
    <location>
        <position position="259"/>
    </location>
    <ligand>
        <name>Zn(2+)</name>
        <dbReference type="ChEBI" id="CHEBI:29105"/>
    </ligand>
</feature>
<dbReference type="Pfam" id="PF02146">
    <property type="entry name" value="SIR2"/>
    <property type="match status" value="1"/>
</dbReference>
<reference evidence="8" key="1">
    <citation type="submission" date="2023-06" db="EMBL/GenBank/DDBJ databases">
        <authorList>
            <person name="Kurt Z."/>
        </authorList>
    </citation>
    <scope>NUCLEOTIDE SEQUENCE</scope>
</reference>
<dbReference type="Gene3D" id="3.40.50.1220">
    <property type="entry name" value="TPP-binding domain"/>
    <property type="match status" value="1"/>
</dbReference>
<dbReference type="InterPro" id="IPR029035">
    <property type="entry name" value="DHS-like_NAD/FAD-binding_dom"/>
</dbReference>
<dbReference type="GO" id="GO:0017136">
    <property type="term" value="F:histone deacetylase activity, NAD-dependent"/>
    <property type="evidence" value="ECO:0007669"/>
    <property type="project" value="TreeGrafter"/>
</dbReference>
<keyword evidence="10" id="KW-1185">Reference proteome</keyword>
<keyword evidence="3 6" id="KW-0479">Metal-binding</keyword>
<feature type="domain" description="Deacetylase sirtuin-type" evidence="7">
    <location>
        <begin position="120"/>
        <end position="398"/>
    </location>
</feature>
<evidence type="ECO:0000256" key="5">
    <source>
        <dbReference type="ARBA" id="ARBA00023027"/>
    </source>
</evidence>
<dbReference type="InterPro" id="IPR050134">
    <property type="entry name" value="NAD-dep_sirtuin_deacylases"/>
</dbReference>
<gene>
    <name evidence="9" type="ORF">HINF_LOCUS31697</name>
    <name evidence="8" type="ORF">HINF_LOCUS47193</name>
</gene>
<keyword evidence="5" id="KW-0520">NAD</keyword>
<feature type="binding site" evidence="6">
    <location>
        <position position="283"/>
    </location>
    <ligand>
        <name>Zn(2+)</name>
        <dbReference type="ChEBI" id="CHEBI:29105"/>
    </ligand>
</feature>
<evidence type="ECO:0000259" key="7">
    <source>
        <dbReference type="PROSITE" id="PS50305"/>
    </source>
</evidence>
<protein>
    <submittedName>
        <fullName evidence="8">NAD-dependent histone deacetylase Sir2</fullName>
    </submittedName>
    <submittedName>
        <fullName evidence="9">NAD-dependent_histone deacetylase Sir2</fullName>
    </submittedName>
</protein>
<dbReference type="Proteomes" id="UP001642409">
    <property type="component" value="Unassembled WGS sequence"/>
</dbReference>
<evidence type="ECO:0000256" key="1">
    <source>
        <dbReference type="ARBA" id="ARBA00001947"/>
    </source>
</evidence>
<evidence type="ECO:0000313" key="10">
    <source>
        <dbReference type="Proteomes" id="UP001642409"/>
    </source>
</evidence>
<evidence type="ECO:0000256" key="4">
    <source>
        <dbReference type="ARBA" id="ARBA00022833"/>
    </source>
</evidence>
<proteinExistence type="predicted"/>
<dbReference type="AlphaFoldDB" id="A0AA86V8T1"/>
<reference evidence="9 10" key="2">
    <citation type="submission" date="2024-07" db="EMBL/GenBank/DDBJ databases">
        <authorList>
            <person name="Akdeniz Z."/>
        </authorList>
    </citation>
    <scope>NUCLEOTIDE SEQUENCE [LARGE SCALE GENOMIC DNA]</scope>
</reference>
<dbReference type="Gene3D" id="3.30.1600.10">
    <property type="entry name" value="SIR2/SIRT2 'Small Domain"/>
    <property type="match status" value="1"/>
</dbReference>
<dbReference type="PROSITE" id="PS50305">
    <property type="entry name" value="SIRTUIN"/>
    <property type="match status" value="1"/>
</dbReference>